<dbReference type="AlphaFoldDB" id="A0A9D2SCM5"/>
<organism evidence="4 5">
    <name type="scientific">Candidatus Flavonifractor intestinigallinarum</name>
    <dbReference type="NCBI Taxonomy" id="2838586"/>
    <lineage>
        <taxon>Bacteria</taxon>
        <taxon>Bacillati</taxon>
        <taxon>Bacillota</taxon>
        <taxon>Clostridia</taxon>
        <taxon>Eubacteriales</taxon>
        <taxon>Oscillospiraceae</taxon>
        <taxon>Flavonifractor</taxon>
    </lineage>
</organism>
<dbReference type="EMBL" id="DWXO01000098">
    <property type="protein sequence ID" value="HJB81395.1"/>
    <property type="molecule type" value="Genomic_DNA"/>
</dbReference>
<dbReference type="Pfam" id="PF00395">
    <property type="entry name" value="SLH"/>
    <property type="match status" value="3"/>
</dbReference>
<name>A0A9D2SCM5_9FIRM</name>
<evidence type="ECO:0000259" key="3">
    <source>
        <dbReference type="PROSITE" id="PS51272"/>
    </source>
</evidence>
<evidence type="ECO:0000313" key="5">
    <source>
        <dbReference type="Proteomes" id="UP000823921"/>
    </source>
</evidence>
<protein>
    <submittedName>
        <fullName evidence="4">S-layer homology domain-containing protein</fullName>
    </submittedName>
</protein>
<feature type="domain" description="SLH" evidence="3">
    <location>
        <begin position="88"/>
        <end position="144"/>
    </location>
</feature>
<proteinExistence type="predicted"/>
<keyword evidence="1" id="KW-0677">Repeat</keyword>
<dbReference type="InterPro" id="IPR012334">
    <property type="entry name" value="Pectin_lyas_fold"/>
</dbReference>
<evidence type="ECO:0000256" key="2">
    <source>
        <dbReference type="SAM" id="SignalP"/>
    </source>
</evidence>
<evidence type="ECO:0000256" key="1">
    <source>
        <dbReference type="ARBA" id="ARBA00022737"/>
    </source>
</evidence>
<dbReference type="InterPro" id="IPR001119">
    <property type="entry name" value="SLH_dom"/>
</dbReference>
<feature type="domain" description="SLH" evidence="3">
    <location>
        <begin position="25"/>
        <end position="87"/>
    </location>
</feature>
<dbReference type="Gene3D" id="2.160.20.10">
    <property type="entry name" value="Single-stranded right-handed beta-helix, Pectin lyase-like"/>
    <property type="match status" value="1"/>
</dbReference>
<gene>
    <name evidence="4" type="ORF">H9712_10450</name>
</gene>
<feature type="signal peptide" evidence="2">
    <location>
        <begin position="1"/>
        <end position="24"/>
    </location>
</feature>
<feature type="domain" description="SLH" evidence="3">
    <location>
        <begin position="145"/>
        <end position="207"/>
    </location>
</feature>
<dbReference type="PROSITE" id="PS51272">
    <property type="entry name" value="SLH"/>
    <property type="match status" value="3"/>
</dbReference>
<dbReference type="Proteomes" id="UP000823921">
    <property type="component" value="Unassembled WGS sequence"/>
</dbReference>
<comment type="caution">
    <text evidence="4">The sequence shown here is derived from an EMBL/GenBank/DDBJ whole genome shotgun (WGS) entry which is preliminary data.</text>
</comment>
<reference evidence="4" key="2">
    <citation type="submission" date="2021-04" db="EMBL/GenBank/DDBJ databases">
        <authorList>
            <person name="Gilroy R."/>
        </authorList>
    </citation>
    <scope>NUCLEOTIDE SEQUENCE</scope>
    <source>
        <strain evidence="4">CHK192-8294</strain>
    </source>
</reference>
<accession>A0A9D2SCM5</accession>
<reference evidence="4" key="1">
    <citation type="journal article" date="2021" name="PeerJ">
        <title>Extensive microbial diversity within the chicken gut microbiome revealed by metagenomics and culture.</title>
        <authorList>
            <person name="Gilroy R."/>
            <person name="Ravi A."/>
            <person name="Getino M."/>
            <person name="Pursley I."/>
            <person name="Horton D.L."/>
            <person name="Alikhan N.F."/>
            <person name="Baker D."/>
            <person name="Gharbi K."/>
            <person name="Hall N."/>
            <person name="Watson M."/>
            <person name="Adriaenssens E.M."/>
            <person name="Foster-Nyarko E."/>
            <person name="Jarju S."/>
            <person name="Secka A."/>
            <person name="Antonio M."/>
            <person name="Oren A."/>
            <person name="Chaudhuri R.R."/>
            <person name="La Ragione R."/>
            <person name="Hildebrand F."/>
            <person name="Pallen M.J."/>
        </authorList>
    </citation>
    <scope>NUCLEOTIDE SEQUENCE</scope>
    <source>
        <strain evidence="4">CHK192-8294</strain>
    </source>
</reference>
<keyword evidence="2" id="KW-0732">Signal</keyword>
<sequence length="769" mass="78677">MRQRVISLFAALCLALALQLPALAAEEYIDMPQEGAWSYEPLTAAVENGLLQGSDGLLQPSGSLTRAQLAAILVRAFGATEEAALSFSDVTDSNWFAADVAKAVAMGVFGGSGGQMRPNDSLTRQETFVVLARALCLEDGTAEDLSAFTDADQVSAWAVPEVAAMVSAGYVKGSDGALNPLGNITRAEFAQVMYSVVQSYITQAGTYETVAEGTVVVRASGVTLRGVTVSGDLIVGDSVGSGGVTLDGVTVAGRVLIRGGDESAVQMVNGSAAAGVVVRETAADSEPTDEPADDAADEVIGDSAVINPDAQPVTVTTAEAFIQALSDPDCSAITVSGEIEITGGSYTIGKPVTTGGLDNSLYFLNAQVVNNSTITVLPFEVTDETVNGSGFYAEAYPYTEPASFTNNGTLTIQEGGYASVVVDTITNTGTIDNSGDFYLGAAGETVNRGTISNQGYFSIPIFRQLDEETQEQIILPCGPVTNAAGAAINNSGDFFVSWSTESFTNAGTIISNGASFEFICPVTNTGTLTIQDGCYSSVFSITAEMAADGSDHIAGLTNSGTLAISGSSALDIMGEGAVLVNEDSGQIICDMGSINIFHGAEMENYGSVSMTGTDQAYAHVMLGGDYYFGDEVIPATPGTLVNYGAITSDSASEGAAVNIYNEGSVLTNNGAITSGIYIHENGALVNNAEITLEGEGKGLHVDSAAGLIISGDGAITIGEGGFLGAYEAGTTVTNNGTITILPGGGWEIAGDAAITGSEVVDQNQTGEEA</sequence>
<evidence type="ECO:0000313" key="4">
    <source>
        <dbReference type="EMBL" id="HJB81395.1"/>
    </source>
</evidence>
<feature type="chain" id="PRO_5039271357" evidence="2">
    <location>
        <begin position="25"/>
        <end position="769"/>
    </location>
</feature>